<name>A0A6A7A7M2_9PLEO</name>
<organism evidence="1 2">
    <name type="scientific">Ophiobolus disseminans</name>
    <dbReference type="NCBI Taxonomy" id="1469910"/>
    <lineage>
        <taxon>Eukaryota</taxon>
        <taxon>Fungi</taxon>
        <taxon>Dikarya</taxon>
        <taxon>Ascomycota</taxon>
        <taxon>Pezizomycotina</taxon>
        <taxon>Dothideomycetes</taxon>
        <taxon>Pleosporomycetidae</taxon>
        <taxon>Pleosporales</taxon>
        <taxon>Pleosporineae</taxon>
        <taxon>Phaeosphaeriaceae</taxon>
        <taxon>Ophiobolus</taxon>
    </lineage>
</organism>
<keyword evidence="2" id="KW-1185">Reference proteome</keyword>
<accession>A0A6A7A7M2</accession>
<dbReference type="Proteomes" id="UP000799424">
    <property type="component" value="Unassembled WGS sequence"/>
</dbReference>
<gene>
    <name evidence="1" type="ORF">CC86DRAFT_380619</name>
</gene>
<reference evidence="1" key="1">
    <citation type="journal article" date="2020" name="Stud. Mycol.">
        <title>101 Dothideomycetes genomes: a test case for predicting lifestyles and emergence of pathogens.</title>
        <authorList>
            <person name="Haridas S."/>
            <person name="Albert R."/>
            <person name="Binder M."/>
            <person name="Bloem J."/>
            <person name="Labutti K."/>
            <person name="Salamov A."/>
            <person name="Andreopoulos B."/>
            <person name="Baker S."/>
            <person name="Barry K."/>
            <person name="Bills G."/>
            <person name="Bluhm B."/>
            <person name="Cannon C."/>
            <person name="Castanera R."/>
            <person name="Culley D."/>
            <person name="Daum C."/>
            <person name="Ezra D."/>
            <person name="Gonzalez J."/>
            <person name="Henrissat B."/>
            <person name="Kuo A."/>
            <person name="Liang C."/>
            <person name="Lipzen A."/>
            <person name="Lutzoni F."/>
            <person name="Magnuson J."/>
            <person name="Mondo S."/>
            <person name="Nolan M."/>
            <person name="Ohm R."/>
            <person name="Pangilinan J."/>
            <person name="Park H.-J."/>
            <person name="Ramirez L."/>
            <person name="Alfaro M."/>
            <person name="Sun H."/>
            <person name="Tritt A."/>
            <person name="Yoshinaga Y."/>
            <person name="Zwiers L.-H."/>
            <person name="Turgeon B."/>
            <person name="Goodwin S."/>
            <person name="Spatafora J."/>
            <person name="Crous P."/>
            <person name="Grigoriev I."/>
        </authorList>
    </citation>
    <scope>NUCLEOTIDE SEQUENCE</scope>
    <source>
        <strain evidence="1">CBS 113818</strain>
    </source>
</reference>
<sequence length="107" mass="11783">MAKKRRQSDLGVTSSIVKIPRKKDTSSAIVPQKEFTTPAEIIKMFGEELPTIKSIDLPGVDWVDATERPESAIACNHNHAGTWRCPTPTIWGDCWVSSQRTTCPACG</sequence>
<evidence type="ECO:0000313" key="2">
    <source>
        <dbReference type="Proteomes" id="UP000799424"/>
    </source>
</evidence>
<evidence type="ECO:0000313" key="1">
    <source>
        <dbReference type="EMBL" id="KAF2828739.1"/>
    </source>
</evidence>
<dbReference type="EMBL" id="MU006222">
    <property type="protein sequence ID" value="KAF2828739.1"/>
    <property type="molecule type" value="Genomic_DNA"/>
</dbReference>
<proteinExistence type="predicted"/>
<protein>
    <submittedName>
        <fullName evidence="1">Uncharacterized protein</fullName>
    </submittedName>
</protein>
<dbReference type="AlphaFoldDB" id="A0A6A7A7M2"/>